<dbReference type="InParanoid" id="A0A0C3NTR1"/>
<proteinExistence type="predicted"/>
<evidence type="ECO:0000313" key="2">
    <source>
        <dbReference type="Proteomes" id="UP000054217"/>
    </source>
</evidence>
<dbReference type="EMBL" id="KN832014">
    <property type="protein sequence ID" value="KIN98618.1"/>
    <property type="molecule type" value="Genomic_DNA"/>
</dbReference>
<dbReference type="HOGENOM" id="CLU_3088259_0_0_1"/>
<reference evidence="1 2" key="1">
    <citation type="submission" date="2014-04" db="EMBL/GenBank/DDBJ databases">
        <authorList>
            <consortium name="DOE Joint Genome Institute"/>
            <person name="Kuo A."/>
            <person name="Kohler A."/>
            <person name="Costa M.D."/>
            <person name="Nagy L.G."/>
            <person name="Floudas D."/>
            <person name="Copeland A."/>
            <person name="Barry K.W."/>
            <person name="Cichocki N."/>
            <person name="Veneault-Fourrey C."/>
            <person name="LaButti K."/>
            <person name="Lindquist E.A."/>
            <person name="Lipzen A."/>
            <person name="Lundell T."/>
            <person name="Morin E."/>
            <person name="Murat C."/>
            <person name="Sun H."/>
            <person name="Tunlid A."/>
            <person name="Henrissat B."/>
            <person name="Grigoriev I.V."/>
            <person name="Hibbett D.S."/>
            <person name="Martin F."/>
            <person name="Nordberg H.P."/>
            <person name="Cantor M.N."/>
            <person name="Hua S.X."/>
        </authorList>
    </citation>
    <scope>NUCLEOTIDE SEQUENCE [LARGE SCALE GENOMIC DNA]</scope>
    <source>
        <strain evidence="1 2">Marx 270</strain>
    </source>
</reference>
<evidence type="ECO:0000313" key="1">
    <source>
        <dbReference type="EMBL" id="KIN98618.1"/>
    </source>
</evidence>
<sequence length="52" mass="6109">MPRQMCRCRQNKEIDRCKTAKALIRRSRTERLEGSVVVEAPFFGCATDTRRH</sequence>
<protein>
    <submittedName>
        <fullName evidence="1">Uncharacterized protein</fullName>
    </submittedName>
</protein>
<organism evidence="1 2">
    <name type="scientific">Pisolithus tinctorius Marx 270</name>
    <dbReference type="NCBI Taxonomy" id="870435"/>
    <lineage>
        <taxon>Eukaryota</taxon>
        <taxon>Fungi</taxon>
        <taxon>Dikarya</taxon>
        <taxon>Basidiomycota</taxon>
        <taxon>Agaricomycotina</taxon>
        <taxon>Agaricomycetes</taxon>
        <taxon>Agaricomycetidae</taxon>
        <taxon>Boletales</taxon>
        <taxon>Sclerodermatineae</taxon>
        <taxon>Pisolithaceae</taxon>
        <taxon>Pisolithus</taxon>
    </lineage>
</organism>
<keyword evidence="2" id="KW-1185">Reference proteome</keyword>
<dbReference type="AlphaFoldDB" id="A0A0C3NTR1"/>
<gene>
    <name evidence="1" type="ORF">M404DRAFT_1005299</name>
</gene>
<name>A0A0C3NTR1_PISTI</name>
<dbReference type="Proteomes" id="UP000054217">
    <property type="component" value="Unassembled WGS sequence"/>
</dbReference>
<accession>A0A0C3NTR1</accession>
<reference evidence="2" key="2">
    <citation type="submission" date="2015-01" db="EMBL/GenBank/DDBJ databases">
        <title>Evolutionary Origins and Diversification of the Mycorrhizal Mutualists.</title>
        <authorList>
            <consortium name="DOE Joint Genome Institute"/>
            <consortium name="Mycorrhizal Genomics Consortium"/>
            <person name="Kohler A."/>
            <person name="Kuo A."/>
            <person name="Nagy L.G."/>
            <person name="Floudas D."/>
            <person name="Copeland A."/>
            <person name="Barry K.W."/>
            <person name="Cichocki N."/>
            <person name="Veneault-Fourrey C."/>
            <person name="LaButti K."/>
            <person name="Lindquist E.A."/>
            <person name="Lipzen A."/>
            <person name="Lundell T."/>
            <person name="Morin E."/>
            <person name="Murat C."/>
            <person name="Riley R."/>
            <person name="Ohm R."/>
            <person name="Sun H."/>
            <person name="Tunlid A."/>
            <person name="Henrissat B."/>
            <person name="Grigoriev I.V."/>
            <person name="Hibbett D.S."/>
            <person name="Martin F."/>
        </authorList>
    </citation>
    <scope>NUCLEOTIDE SEQUENCE [LARGE SCALE GENOMIC DNA]</scope>
    <source>
        <strain evidence="2">Marx 270</strain>
    </source>
</reference>